<comment type="subcellular location">
    <subcellularLocation>
        <location evidence="2">Cytoplasmic vesicle membrane</location>
        <topology evidence="2">Single-pass type I membrane protein</topology>
    </subcellularLocation>
    <subcellularLocation>
        <location evidence="4">Golgi apparatus membrane</location>
        <topology evidence="4">Single-pass type I membrane protein</topology>
    </subcellularLocation>
    <subcellularLocation>
        <location evidence="1">Mitochondrion membrane</location>
        <topology evidence="1">Single-pass membrane protein</topology>
    </subcellularLocation>
    <subcellularLocation>
        <location evidence="3">Preautophagosomal structure membrane</location>
        <topology evidence="3">Single-pass type I membrane protein</topology>
    </subcellularLocation>
</comment>
<evidence type="ECO:0000256" key="15">
    <source>
        <dbReference type="ARBA" id="ARBA00023136"/>
    </source>
</evidence>
<feature type="domain" description="MRH" evidence="20">
    <location>
        <begin position="29"/>
        <end position="175"/>
    </location>
</feature>
<keyword evidence="21" id="KW-0675">Receptor</keyword>
<dbReference type="PANTHER" id="PTHR15071:SF0">
    <property type="entry name" value="MANNOSE 6-PHOSPHATE RECEPTOR-LIKE PROTEIN 1"/>
    <property type="match status" value="1"/>
</dbReference>
<evidence type="ECO:0000256" key="8">
    <source>
        <dbReference type="ARBA" id="ARBA00022692"/>
    </source>
</evidence>
<evidence type="ECO:0000256" key="4">
    <source>
        <dbReference type="ARBA" id="ARBA00004614"/>
    </source>
</evidence>
<dbReference type="InterPro" id="IPR018939">
    <property type="entry name" value="Autophagy-rel_prot_27"/>
</dbReference>
<dbReference type="InterPro" id="IPR044865">
    <property type="entry name" value="MRH_dom"/>
</dbReference>
<keyword evidence="8 18" id="KW-0812">Transmembrane</keyword>
<evidence type="ECO:0000256" key="18">
    <source>
        <dbReference type="SAM" id="Phobius"/>
    </source>
</evidence>
<organism evidence="21 22">
    <name type="scientific">Suillus placidus</name>
    <dbReference type="NCBI Taxonomy" id="48579"/>
    <lineage>
        <taxon>Eukaryota</taxon>
        <taxon>Fungi</taxon>
        <taxon>Dikarya</taxon>
        <taxon>Basidiomycota</taxon>
        <taxon>Agaricomycotina</taxon>
        <taxon>Agaricomycetes</taxon>
        <taxon>Agaricomycetidae</taxon>
        <taxon>Boletales</taxon>
        <taxon>Suillineae</taxon>
        <taxon>Suillaceae</taxon>
        <taxon>Suillus</taxon>
    </lineage>
</organism>
<evidence type="ECO:0000256" key="11">
    <source>
        <dbReference type="ARBA" id="ARBA00022989"/>
    </source>
</evidence>
<dbReference type="PANTHER" id="PTHR15071">
    <property type="entry name" value="MANNOSE-6-PHOSPHATE RECEPTOR FAMILY MEMBER"/>
    <property type="match status" value="1"/>
</dbReference>
<proteinExistence type="inferred from homology"/>
<evidence type="ECO:0000256" key="12">
    <source>
        <dbReference type="ARBA" id="ARBA00023006"/>
    </source>
</evidence>
<keyword evidence="16" id="KW-1015">Disulfide bond</keyword>
<dbReference type="GO" id="GO:0015031">
    <property type="term" value="P:protein transport"/>
    <property type="evidence" value="ECO:0007669"/>
    <property type="project" value="UniProtKB-KW"/>
</dbReference>
<protein>
    <recommendedName>
        <fullName evidence="6">Autophagy-related protein 27</fullName>
    </recommendedName>
</protein>
<dbReference type="Proteomes" id="UP000714275">
    <property type="component" value="Unassembled WGS sequence"/>
</dbReference>
<dbReference type="InterPro" id="IPR009011">
    <property type="entry name" value="Man6P_isomerase_rcpt-bd_dom_sf"/>
</dbReference>
<evidence type="ECO:0000313" key="21">
    <source>
        <dbReference type="EMBL" id="KAG1783375.1"/>
    </source>
</evidence>
<evidence type="ECO:0000256" key="19">
    <source>
        <dbReference type="SAM" id="SignalP"/>
    </source>
</evidence>
<evidence type="ECO:0000313" key="22">
    <source>
        <dbReference type="Proteomes" id="UP000714275"/>
    </source>
</evidence>
<evidence type="ECO:0000259" key="20">
    <source>
        <dbReference type="PROSITE" id="PS51914"/>
    </source>
</evidence>
<reference evidence="21" key="1">
    <citation type="journal article" date="2020" name="New Phytol.">
        <title>Comparative genomics reveals dynamic genome evolution in host specialist ectomycorrhizal fungi.</title>
        <authorList>
            <person name="Lofgren L.A."/>
            <person name="Nguyen N.H."/>
            <person name="Vilgalys R."/>
            <person name="Ruytinx J."/>
            <person name="Liao H.L."/>
            <person name="Branco S."/>
            <person name="Kuo A."/>
            <person name="LaButti K."/>
            <person name="Lipzen A."/>
            <person name="Andreopoulos W."/>
            <person name="Pangilinan J."/>
            <person name="Riley R."/>
            <person name="Hundley H."/>
            <person name="Na H."/>
            <person name="Barry K."/>
            <person name="Grigoriev I.V."/>
            <person name="Stajich J.E."/>
            <person name="Kennedy P.G."/>
        </authorList>
    </citation>
    <scope>NUCLEOTIDE SEQUENCE</scope>
    <source>
        <strain evidence="21">DOB743</strain>
    </source>
</reference>
<comment type="caution">
    <text evidence="21">The sequence shown here is derived from an EMBL/GenBank/DDBJ whole genome shotgun (WGS) entry which is preliminary data.</text>
</comment>
<dbReference type="Gene3D" id="2.70.130.10">
    <property type="entry name" value="Mannose-6-phosphate receptor binding domain"/>
    <property type="match status" value="1"/>
</dbReference>
<comment type="similarity">
    <text evidence="5">Belongs to the ATG27 family.</text>
</comment>
<keyword evidence="9 19" id="KW-0732">Signal</keyword>
<evidence type="ECO:0000256" key="6">
    <source>
        <dbReference type="ARBA" id="ARBA00013776"/>
    </source>
</evidence>
<keyword evidence="11 18" id="KW-1133">Transmembrane helix</keyword>
<dbReference type="PROSITE" id="PS51914">
    <property type="entry name" value="MRH"/>
    <property type="match status" value="1"/>
</dbReference>
<dbReference type="GO" id="GO:0006914">
    <property type="term" value="P:autophagy"/>
    <property type="evidence" value="ECO:0007669"/>
    <property type="project" value="UniProtKB-KW"/>
</dbReference>
<keyword evidence="14" id="KW-0496">Mitochondrion</keyword>
<keyword evidence="22" id="KW-1185">Reference proteome</keyword>
<accession>A0A9P7D7S3</accession>
<feature type="signal peptide" evidence="19">
    <location>
        <begin position="1"/>
        <end position="26"/>
    </location>
</feature>
<sequence>MLYANGLRALLWAMSILLGFGLMALADETPCTLHHEGNYYNLNSLKASQDYEFKTQGGHSFYLNVCRRVTTEPWSTGVPDNVDIAGLVRKDQHDFAVGLVNTTLEMRDTGLMLHLSNGSPCPGEDNLYGSSSIRFLCDTSVYGAGKPVVISQFPEDDNQACQYTVEWRTHFACPTGERGLISGFIVFWVITMMILLMLLVVASTLYNHFVLRKRGFDQLARLSKVPLLELVDFCMELFRSAVSNIRSSGNRWARSTRDLNPASHQWSSRDEERAMMVADPLEDDHDRELRDTNVWRNDTADGPQCTDDLGTIQS</sequence>
<evidence type="ECO:0000256" key="3">
    <source>
        <dbReference type="ARBA" id="ARBA00004472"/>
    </source>
</evidence>
<dbReference type="GO" id="GO:0005770">
    <property type="term" value="C:late endosome"/>
    <property type="evidence" value="ECO:0007669"/>
    <property type="project" value="TreeGrafter"/>
</dbReference>
<evidence type="ECO:0000256" key="10">
    <source>
        <dbReference type="ARBA" id="ARBA00022927"/>
    </source>
</evidence>
<dbReference type="GO" id="GO:0000139">
    <property type="term" value="C:Golgi membrane"/>
    <property type="evidence" value="ECO:0007669"/>
    <property type="project" value="UniProtKB-SubCell"/>
</dbReference>
<dbReference type="GO" id="GO:0010008">
    <property type="term" value="C:endosome membrane"/>
    <property type="evidence" value="ECO:0007669"/>
    <property type="project" value="UniProtKB-SubCell"/>
</dbReference>
<evidence type="ECO:0000256" key="14">
    <source>
        <dbReference type="ARBA" id="ARBA00023128"/>
    </source>
</evidence>
<evidence type="ECO:0000256" key="1">
    <source>
        <dbReference type="ARBA" id="ARBA00004304"/>
    </source>
</evidence>
<keyword evidence="17" id="KW-0968">Cytoplasmic vesicle</keyword>
<evidence type="ECO:0000256" key="2">
    <source>
        <dbReference type="ARBA" id="ARBA00004358"/>
    </source>
</evidence>
<dbReference type="AlphaFoldDB" id="A0A9P7D7S3"/>
<dbReference type="GO" id="GO:0034045">
    <property type="term" value="C:phagophore assembly site membrane"/>
    <property type="evidence" value="ECO:0007669"/>
    <property type="project" value="UniProtKB-SubCell"/>
</dbReference>
<evidence type="ECO:0000256" key="13">
    <source>
        <dbReference type="ARBA" id="ARBA00023034"/>
    </source>
</evidence>
<evidence type="ECO:0000256" key="9">
    <source>
        <dbReference type="ARBA" id="ARBA00022729"/>
    </source>
</evidence>
<dbReference type="Pfam" id="PF09451">
    <property type="entry name" value="ATG27"/>
    <property type="match status" value="1"/>
</dbReference>
<evidence type="ECO:0000256" key="17">
    <source>
        <dbReference type="ARBA" id="ARBA00023329"/>
    </source>
</evidence>
<gene>
    <name evidence="21" type="ORF">EV702DRAFT_958873</name>
</gene>
<feature type="transmembrane region" description="Helical" evidence="18">
    <location>
        <begin position="180"/>
        <end position="206"/>
    </location>
</feature>
<keyword evidence="10" id="KW-0653">Protein transport</keyword>
<dbReference type="EMBL" id="JABBWD010000002">
    <property type="protein sequence ID" value="KAG1783375.1"/>
    <property type="molecule type" value="Genomic_DNA"/>
</dbReference>
<keyword evidence="12" id="KW-0072">Autophagy</keyword>
<feature type="chain" id="PRO_5040415705" description="Autophagy-related protein 27" evidence="19">
    <location>
        <begin position="27"/>
        <end position="314"/>
    </location>
</feature>
<keyword evidence="7" id="KW-0813">Transport</keyword>
<keyword evidence="15 18" id="KW-0472">Membrane</keyword>
<evidence type="ECO:0000256" key="5">
    <source>
        <dbReference type="ARBA" id="ARBA00005363"/>
    </source>
</evidence>
<dbReference type="GO" id="GO:0031966">
    <property type="term" value="C:mitochondrial membrane"/>
    <property type="evidence" value="ECO:0007669"/>
    <property type="project" value="UniProtKB-SubCell"/>
</dbReference>
<dbReference type="OrthoDB" id="4504960at2759"/>
<dbReference type="GO" id="GO:0007034">
    <property type="term" value="P:vacuolar transport"/>
    <property type="evidence" value="ECO:0007669"/>
    <property type="project" value="TreeGrafter"/>
</dbReference>
<dbReference type="SUPFAM" id="SSF50911">
    <property type="entry name" value="Mannose 6-phosphate receptor domain"/>
    <property type="match status" value="1"/>
</dbReference>
<evidence type="ECO:0000256" key="16">
    <source>
        <dbReference type="ARBA" id="ARBA00023157"/>
    </source>
</evidence>
<keyword evidence="13" id="KW-0333">Golgi apparatus</keyword>
<evidence type="ECO:0000256" key="7">
    <source>
        <dbReference type="ARBA" id="ARBA00022448"/>
    </source>
</evidence>
<name>A0A9P7D7S3_9AGAM</name>